<dbReference type="GO" id="GO:0015074">
    <property type="term" value="P:DNA integration"/>
    <property type="evidence" value="ECO:0007669"/>
    <property type="project" value="InterPro"/>
</dbReference>
<keyword evidence="3" id="KW-0813">Transport</keyword>
<dbReference type="Pfam" id="PF13358">
    <property type="entry name" value="DDE_3"/>
    <property type="match status" value="1"/>
</dbReference>
<dbReference type="GO" id="GO:0036444">
    <property type="term" value="P:calcium import into the mitochondrion"/>
    <property type="evidence" value="ECO:0007669"/>
    <property type="project" value="TreeGrafter"/>
</dbReference>
<dbReference type="InterPro" id="IPR039055">
    <property type="entry name" value="MCU_fam"/>
</dbReference>
<organism evidence="15 16">
    <name type="scientific">Hemibagrus guttatus</name>
    <dbReference type="NCBI Taxonomy" id="175788"/>
    <lineage>
        <taxon>Eukaryota</taxon>
        <taxon>Metazoa</taxon>
        <taxon>Chordata</taxon>
        <taxon>Craniata</taxon>
        <taxon>Vertebrata</taxon>
        <taxon>Euteleostomi</taxon>
        <taxon>Actinopterygii</taxon>
        <taxon>Neopterygii</taxon>
        <taxon>Teleostei</taxon>
        <taxon>Ostariophysi</taxon>
        <taxon>Siluriformes</taxon>
        <taxon>Bagridae</taxon>
        <taxon>Hemibagrus</taxon>
    </lineage>
</organism>
<evidence type="ECO:0000256" key="7">
    <source>
        <dbReference type="ARBA" id="ARBA00022989"/>
    </source>
</evidence>
<dbReference type="SUPFAM" id="SSF46689">
    <property type="entry name" value="Homeodomain-like"/>
    <property type="match status" value="1"/>
</dbReference>
<dbReference type="GO" id="GO:0019855">
    <property type="term" value="F:calcium channel inhibitor activity"/>
    <property type="evidence" value="ECO:0007669"/>
    <property type="project" value="TreeGrafter"/>
</dbReference>
<reference evidence="15" key="1">
    <citation type="submission" date="2023-06" db="EMBL/GenBank/DDBJ databases">
        <title>Male Hemibagrus guttatus genome.</title>
        <authorList>
            <person name="Bian C."/>
        </authorList>
    </citation>
    <scope>NUCLEOTIDE SEQUENCE</scope>
    <source>
        <strain evidence="15">Male_cb2023</strain>
        <tissue evidence="15">Muscle</tissue>
    </source>
</reference>
<dbReference type="InterPro" id="IPR038717">
    <property type="entry name" value="Tc1-like_DDE_dom"/>
</dbReference>
<feature type="transmembrane region" description="Helical" evidence="10">
    <location>
        <begin position="547"/>
        <end position="566"/>
    </location>
</feature>
<feature type="domain" description="Tc1-like transposase DDE" evidence="13">
    <location>
        <begin position="188"/>
        <end position="339"/>
    </location>
</feature>
<evidence type="ECO:0000256" key="9">
    <source>
        <dbReference type="ARBA" id="ARBA00023136"/>
    </source>
</evidence>
<dbReference type="Gene3D" id="3.30.420.10">
    <property type="entry name" value="Ribonuclease H-like superfamily/Ribonuclease H"/>
    <property type="match status" value="1"/>
</dbReference>
<dbReference type="InterPro" id="IPR036388">
    <property type="entry name" value="WH-like_DNA-bd_sf"/>
</dbReference>
<comment type="caution">
    <text evidence="15">The sequence shown here is derived from an EMBL/GenBank/DDBJ whole genome shotgun (WGS) entry which is preliminary data.</text>
</comment>
<dbReference type="Gene3D" id="1.10.10.10">
    <property type="entry name" value="Winged helix-like DNA-binding domain superfamily/Winged helix DNA-binding domain"/>
    <property type="match status" value="1"/>
</dbReference>
<dbReference type="GO" id="GO:0003677">
    <property type="term" value="F:DNA binding"/>
    <property type="evidence" value="ECO:0007669"/>
    <property type="project" value="InterPro"/>
</dbReference>
<dbReference type="GO" id="GO:0006313">
    <property type="term" value="P:DNA transposition"/>
    <property type="evidence" value="ECO:0007669"/>
    <property type="project" value="InterPro"/>
</dbReference>
<evidence type="ECO:0000259" key="14">
    <source>
        <dbReference type="Pfam" id="PF25787"/>
    </source>
</evidence>
<keyword evidence="4" id="KW-0109">Calcium transport</keyword>
<evidence type="ECO:0000259" key="12">
    <source>
        <dbReference type="Pfam" id="PF04678"/>
    </source>
</evidence>
<dbReference type="EMBL" id="JAUCMX010000002">
    <property type="protein sequence ID" value="KAK3553440.1"/>
    <property type="molecule type" value="Genomic_DNA"/>
</dbReference>
<evidence type="ECO:0000256" key="5">
    <source>
        <dbReference type="ARBA" id="ARBA00022692"/>
    </source>
</evidence>
<name>A0AAE0RFH5_9TELE</name>
<comment type="subcellular location">
    <subcellularLocation>
        <location evidence="1">Membrane</location>
        <topology evidence="1">Multi-pass membrane protein</topology>
    </subcellularLocation>
</comment>
<dbReference type="GO" id="GO:1990246">
    <property type="term" value="C:uniplex complex"/>
    <property type="evidence" value="ECO:0007669"/>
    <property type="project" value="TreeGrafter"/>
</dbReference>
<dbReference type="Pfam" id="PF04678">
    <property type="entry name" value="MCU"/>
    <property type="match status" value="1"/>
</dbReference>
<dbReference type="AlphaFoldDB" id="A0AAE0RFH5"/>
<dbReference type="Proteomes" id="UP001274896">
    <property type="component" value="Unassembled WGS sequence"/>
</dbReference>
<evidence type="ECO:0000256" key="4">
    <source>
        <dbReference type="ARBA" id="ARBA00022568"/>
    </source>
</evidence>
<evidence type="ECO:0000256" key="8">
    <source>
        <dbReference type="ARBA" id="ARBA00023065"/>
    </source>
</evidence>
<dbReference type="InterPro" id="IPR009057">
    <property type="entry name" value="Homeodomain-like_sf"/>
</dbReference>
<evidence type="ECO:0000259" key="11">
    <source>
        <dbReference type="Pfam" id="PF01498"/>
    </source>
</evidence>
<gene>
    <name evidence="15" type="ORF">QTP70_003596</name>
</gene>
<keyword evidence="6" id="KW-0106">Calcium</keyword>
<evidence type="ECO:0000259" key="13">
    <source>
        <dbReference type="Pfam" id="PF13358"/>
    </source>
</evidence>
<dbReference type="PANTHER" id="PTHR13462">
    <property type="entry name" value="CALCIUM UNIPORTER PROTEIN, MITOCHONDRIAL"/>
    <property type="match status" value="1"/>
</dbReference>
<dbReference type="Pfam" id="PF01498">
    <property type="entry name" value="HTH_Tnp_Tc3_2"/>
    <property type="match status" value="1"/>
</dbReference>
<keyword evidence="16" id="KW-1185">Reference proteome</keyword>
<evidence type="ECO:0000313" key="15">
    <source>
        <dbReference type="EMBL" id="KAK3553440.1"/>
    </source>
</evidence>
<evidence type="ECO:0000313" key="16">
    <source>
        <dbReference type="Proteomes" id="UP001274896"/>
    </source>
</evidence>
<evidence type="ECO:0000256" key="10">
    <source>
        <dbReference type="SAM" id="Phobius"/>
    </source>
</evidence>
<feature type="domain" description="Transposase Tc1-like" evidence="11">
    <location>
        <begin position="110"/>
        <end position="179"/>
    </location>
</feature>
<feature type="domain" description="Sleeping Beauty transposase HTH" evidence="14">
    <location>
        <begin position="40"/>
        <end position="89"/>
    </location>
</feature>
<keyword evidence="9 10" id="KW-0472">Membrane</keyword>
<evidence type="ECO:0000256" key="6">
    <source>
        <dbReference type="ARBA" id="ARBA00022837"/>
    </source>
</evidence>
<dbReference type="GO" id="GO:0051560">
    <property type="term" value="P:mitochondrial calcium ion homeostasis"/>
    <property type="evidence" value="ECO:0007669"/>
    <property type="project" value="InterPro"/>
</dbReference>
<keyword evidence="8" id="KW-0406">Ion transport</keyword>
<protein>
    <recommendedName>
        <fullName evidence="17">Calcium uniporter protein</fullName>
    </recommendedName>
</protein>
<dbReference type="InterPro" id="IPR036397">
    <property type="entry name" value="RNaseH_sf"/>
</dbReference>
<feature type="domain" description="Calcium uniporter protein C-terminal" evidence="12">
    <location>
        <begin position="430"/>
        <end position="632"/>
    </location>
</feature>
<keyword evidence="5 10" id="KW-0812">Transmembrane</keyword>
<dbReference type="InterPro" id="IPR002492">
    <property type="entry name" value="Transposase_Tc1-like"/>
</dbReference>
<evidence type="ECO:0008006" key="17">
    <source>
        <dbReference type="Google" id="ProtNLM"/>
    </source>
</evidence>
<keyword evidence="7 10" id="KW-1133">Transmembrane helix</keyword>
<proteinExistence type="inferred from homology"/>
<evidence type="ECO:0000256" key="1">
    <source>
        <dbReference type="ARBA" id="ARBA00004141"/>
    </source>
</evidence>
<evidence type="ECO:0000256" key="2">
    <source>
        <dbReference type="ARBA" id="ARBA00005653"/>
    </source>
</evidence>
<comment type="similarity">
    <text evidence="2">Belongs to the MCU (TC 1.A.77) family.</text>
</comment>
<dbReference type="Pfam" id="PF25787">
    <property type="entry name" value="HTH_SB"/>
    <property type="match status" value="1"/>
</dbReference>
<feature type="transmembrane region" description="Helical" evidence="10">
    <location>
        <begin position="578"/>
        <end position="596"/>
    </location>
</feature>
<sequence>MKGIKDFKKCRYWKMINFGIVTYKRHLSTTSNSQTPNYTMAKTKELSKDTRNKIVDLHQAGKTESAIGKQLGVKKSTVGAIIRKWKTYKSSDNLPRSGAPRKISPRGVKMITRTVSKNPRTTRGDLVNDLQRAGTKVTKATISNTLRRQGLKSCSARRVPLLKPVHVRARLKFAREHLDDPEEDWENVIWSDETKIELFGKNSTCRVWRRKNAELHPKNTIPTVKHGGGNIMLWGCFSAKGPGRLIRVKERMNGAMYREILSKNLLPSARALKMKRGWVFQHVNDPKHTARATKEWLRKKHFKVLEWPSQSPDLNPIENLWRELKIRVAQRQPQNITALEEICMEEWAKLPATWKKVTSPANSFRLSTVCNVCLSIAYTFCLSVHDLSVQYKHGRPVLALPLPSRQEKCLFHLRPMLSTVSDFIHDIQREDPGISTASVHTTDGVRIASTTSMNTLLNTDFQLCINGVVYNVQSAPTETVSSETVTSVADIKNMVHMLHTALNLPERHLVKERQLQQKLDILKQELVPLEQMKAHLDLKAEHSSSRAVWGGLALLSVQGGALAWLTWWVYSWDIMEPVTYFITYGTSMGVYAYYVLTKQDYVYPDAKDRQFLHSFYKGAKKQKFDVEKYNTLKDKLASVEDDLRRLRNPNRLQLPVEQLEPNSHAALP</sequence>
<dbReference type="PANTHER" id="PTHR13462:SF6">
    <property type="entry name" value="CALCIUM UNIPORTER REGULATORY SUBUNIT MCUB, MITOCHONDRIAL"/>
    <property type="match status" value="1"/>
</dbReference>
<dbReference type="InterPro" id="IPR057667">
    <property type="entry name" value="HTH_SB"/>
</dbReference>
<dbReference type="InterPro" id="IPR006769">
    <property type="entry name" value="MCU_C"/>
</dbReference>
<accession>A0AAE0RFH5</accession>
<evidence type="ECO:0000256" key="3">
    <source>
        <dbReference type="ARBA" id="ARBA00022448"/>
    </source>
</evidence>